<evidence type="ECO:0000256" key="2">
    <source>
        <dbReference type="ARBA" id="ARBA00022738"/>
    </source>
</evidence>
<keyword evidence="1" id="KW-0042">Antenna complex</keyword>
<organism evidence="3 4">
    <name type="scientific">Crocosphaera watsonii WH 0005</name>
    <dbReference type="NCBI Taxonomy" id="423472"/>
    <lineage>
        <taxon>Bacteria</taxon>
        <taxon>Bacillati</taxon>
        <taxon>Cyanobacteriota</taxon>
        <taxon>Cyanophyceae</taxon>
        <taxon>Oscillatoriophycideae</taxon>
        <taxon>Chroococcales</taxon>
        <taxon>Aphanothecaceae</taxon>
        <taxon>Crocosphaera</taxon>
    </lineage>
</organism>
<name>T2J4N2_CROWT</name>
<evidence type="ECO:0000313" key="3">
    <source>
        <dbReference type="EMBL" id="CCQ59445.1"/>
    </source>
</evidence>
<dbReference type="GO" id="GO:0030089">
    <property type="term" value="C:phycobilisome"/>
    <property type="evidence" value="ECO:0007669"/>
    <property type="project" value="UniProtKB-KW"/>
</dbReference>
<dbReference type="PANTHER" id="PTHR12697">
    <property type="entry name" value="PBS LYASE HEAT-LIKE PROTEIN"/>
    <property type="match status" value="1"/>
</dbReference>
<sequence length="154" mass="16920">MLGRTKSEEAISELEKALNDSDEYVRGSAAYALGNIGSDQAISELEKALNDSDEYVRGSAAYALGNIGSDQAIESLSTFLLKGDWQYYNNSFSNILNALETIQDKCQIYQIPPPLPPKTSETSDQSQTVNYYFNNSNVGNVAHKVQGHQNTEQS</sequence>
<dbReference type="InterPro" id="IPR011989">
    <property type="entry name" value="ARM-like"/>
</dbReference>
<dbReference type="PANTHER" id="PTHR12697:SF5">
    <property type="entry name" value="DEOXYHYPUSINE HYDROXYLASE"/>
    <property type="match status" value="1"/>
</dbReference>
<keyword evidence="2" id="KW-0605">Phycobilisome</keyword>
<dbReference type="Gene3D" id="1.25.10.10">
    <property type="entry name" value="Leucine-rich Repeat Variant"/>
    <property type="match status" value="1"/>
</dbReference>
<dbReference type="SUPFAM" id="SSF48371">
    <property type="entry name" value="ARM repeat"/>
    <property type="match status" value="1"/>
</dbReference>
<dbReference type="EMBL" id="CAQL01001230">
    <property type="protein sequence ID" value="CCQ59445.1"/>
    <property type="molecule type" value="Genomic_DNA"/>
</dbReference>
<proteinExistence type="predicted"/>
<evidence type="ECO:0000256" key="1">
    <source>
        <dbReference type="ARBA" id="ARBA00022549"/>
    </source>
</evidence>
<dbReference type="Pfam" id="PF13646">
    <property type="entry name" value="HEAT_2"/>
    <property type="match status" value="1"/>
</dbReference>
<protein>
    <submittedName>
        <fullName evidence="3">Uncharacterized protein</fullName>
    </submittedName>
</protein>
<dbReference type="GO" id="GO:0016491">
    <property type="term" value="F:oxidoreductase activity"/>
    <property type="evidence" value="ECO:0007669"/>
    <property type="project" value="TreeGrafter"/>
</dbReference>
<dbReference type="Proteomes" id="UP000017981">
    <property type="component" value="Unassembled WGS sequence"/>
</dbReference>
<dbReference type="InterPro" id="IPR004155">
    <property type="entry name" value="PBS_lyase_HEAT"/>
</dbReference>
<accession>T2J4N2</accession>
<reference evidence="3 4" key="2">
    <citation type="submission" date="2013-09" db="EMBL/GenBank/DDBJ databases">
        <title>Whole genome comparison of six Crocosphaera watsonii strains with differing phenotypes.</title>
        <authorList>
            <person name="Bench S.R."/>
            <person name="Heller P."/>
            <person name="Frank I."/>
            <person name="Arciniega M."/>
            <person name="Shilova I.N."/>
            <person name="Zehr J.P."/>
        </authorList>
    </citation>
    <scope>NUCLEOTIDE SEQUENCE [LARGE SCALE GENOMIC DNA]</scope>
    <source>
        <strain evidence="3 4">WH 0005</strain>
    </source>
</reference>
<evidence type="ECO:0000313" key="4">
    <source>
        <dbReference type="Proteomes" id="UP000017981"/>
    </source>
</evidence>
<dbReference type="InterPro" id="IPR016024">
    <property type="entry name" value="ARM-type_fold"/>
</dbReference>
<dbReference type="AlphaFoldDB" id="T2J4N2"/>
<reference evidence="3 4" key="1">
    <citation type="submission" date="2013-01" db="EMBL/GenBank/DDBJ databases">
        <authorList>
            <person name="Bench S."/>
        </authorList>
    </citation>
    <scope>NUCLEOTIDE SEQUENCE [LARGE SCALE GENOMIC DNA]</scope>
    <source>
        <strain evidence="3 4">WH 0005</strain>
    </source>
</reference>
<comment type="caution">
    <text evidence="3">The sequence shown here is derived from an EMBL/GenBank/DDBJ whole genome shotgun (WGS) entry which is preliminary data.</text>
</comment>
<dbReference type="SMART" id="SM00567">
    <property type="entry name" value="EZ_HEAT"/>
    <property type="match status" value="2"/>
</dbReference>
<gene>
    <name evidence="3" type="ORF">CWATWH0005_5231</name>
</gene>